<accession>A0A5N6QQS7</accession>
<dbReference type="Proteomes" id="UP000327013">
    <property type="component" value="Chromosome 2"/>
</dbReference>
<evidence type="ECO:0000313" key="2">
    <source>
        <dbReference type="Proteomes" id="UP000327013"/>
    </source>
</evidence>
<protein>
    <submittedName>
        <fullName evidence="1">Uncharacterized protein</fullName>
    </submittedName>
</protein>
<gene>
    <name evidence="1" type="ORF">FH972_005349</name>
</gene>
<dbReference type="EMBL" id="CM017322">
    <property type="protein sequence ID" value="KAE8008878.1"/>
    <property type="molecule type" value="Genomic_DNA"/>
</dbReference>
<dbReference type="AlphaFoldDB" id="A0A5N6QQS7"/>
<name>A0A5N6QQS7_9ROSI</name>
<evidence type="ECO:0000313" key="1">
    <source>
        <dbReference type="EMBL" id="KAE8008878.1"/>
    </source>
</evidence>
<proteinExistence type="predicted"/>
<keyword evidence="2" id="KW-1185">Reference proteome</keyword>
<organism evidence="1 2">
    <name type="scientific">Carpinus fangiana</name>
    <dbReference type="NCBI Taxonomy" id="176857"/>
    <lineage>
        <taxon>Eukaryota</taxon>
        <taxon>Viridiplantae</taxon>
        <taxon>Streptophyta</taxon>
        <taxon>Embryophyta</taxon>
        <taxon>Tracheophyta</taxon>
        <taxon>Spermatophyta</taxon>
        <taxon>Magnoliopsida</taxon>
        <taxon>eudicotyledons</taxon>
        <taxon>Gunneridae</taxon>
        <taxon>Pentapetalae</taxon>
        <taxon>rosids</taxon>
        <taxon>fabids</taxon>
        <taxon>Fagales</taxon>
        <taxon>Betulaceae</taxon>
        <taxon>Carpinus</taxon>
    </lineage>
</organism>
<reference evidence="1 2" key="1">
    <citation type="submission" date="2019-06" db="EMBL/GenBank/DDBJ databases">
        <title>A chromosomal-level reference genome of Carpinus fangiana (Coryloideae, Betulaceae).</title>
        <authorList>
            <person name="Yang X."/>
            <person name="Wang Z."/>
            <person name="Zhang L."/>
            <person name="Hao G."/>
            <person name="Liu J."/>
            <person name="Yang Y."/>
        </authorList>
    </citation>
    <scope>NUCLEOTIDE SEQUENCE [LARGE SCALE GENOMIC DNA]</scope>
    <source>
        <strain evidence="1">Cfa_2016G</strain>
        <tissue evidence="1">Leaf</tissue>
    </source>
</reference>
<sequence length="321" mass="33962">MLGLLPQGSLANPPAALHHSSKQPALLAMSCTLGSTILPTETAHICQEVWQHPHNHCHTQAWLVQQANTFNLPHCHLAAPCRSSCKLTATHTLQQLQSMLSQLTCPALQALHNTMAASNLLEGGCGSTLDRFATTLHSPLGFSSPCAATSSLIFSTAARHLCAGHLAAPMAGFLPHFSKSAAFPANAAVFKCTQAPILSTCTPYTMQPATRALKHPFTAPLLGQGSAPKWATACSTQQHHSKASWAPCCPSQQHTASWSSKASIQGLGPCPAHLHKPSLQSMHFTAALGPTSTWPCPHAWANNPLDPLQQSLANQATFPST</sequence>